<dbReference type="Proteomes" id="UP000287908">
    <property type="component" value="Unassembled WGS sequence"/>
</dbReference>
<keyword evidence="3" id="KW-1185">Reference proteome</keyword>
<gene>
    <name evidence="2" type="ORF">CWI81_06150</name>
</gene>
<evidence type="ECO:0000313" key="2">
    <source>
        <dbReference type="EMBL" id="RUO78047.1"/>
    </source>
</evidence>
<dbReference type="GO" id="GO:0016787">
    <property type="term" value="F:hydrolase activity"/>
    <property type="evidence" value="ECO:0007669"/>
    <property type="project" value="UniProtKB-KW"/>
</dbReference>
<dbReference type="Pfam" id="PF12697">
    <property type="entry name" value="Abhydrolase_6"/>
    <property type="match status" value="1"/>
</dbReference>
<dbReference type="EMBL" id="PIQF01000001">
    <property type="protein sequence ID" value="RUO78047.1"/>
    <property type="molecule type" value="Genomic_DNA"/>
</dbReference>
<dbReference type="OrthoDB" id="6117067at2"/>
<evidence type="ECO:0000259" key="1">
    <source>
        <dbReference type="Pfam" id="PF12697"/>
    </source>
</evidence>
<dbReference type="AlphaFoldDB" id="A0A432ZJ55"/>
<dbReference type="SUPFAM" id="SSF53474">
    <property type="entry name" value="alpha/beta-Hydrolases"/>
    <property type="match status" value="1"/>
</dbReference>
<name>A0A432ZJ55_9GAMM</name>
<accession>A0A432ZJ55</accession>
<evidence type="ECO:0000313" key="3">
    <source>
        <dbReference type="Proteomes" id="UP000287908"/>
    </source>
</evidence>
<protein>
    <submittedName>
        <fullName evidence="2">Alpha/beta hydrolase</fullName>
    </submittedName>
</protein>
<dbReference type="InterPro" id="IPR029058">
    <property type="entry name" value="AB_hydrolase_fold"/>
</dbReference>
<dbReference type="InterPro" id="IPR000073">
    <property type="entry name" value="AB_hydrolase_1"/>
</dbReference>
<feature type="domain" description="AB hydrolase-1" evidence="1">
    <location>
        <begin position="21"/>
        <end position="253"/>
    </location>
</feature>
<comment type="caution">
    <text evidence="2">The sequence shown here is derived from an EMBL/GenBank/DDBJ whole genome shotgun (WGS) entry which is preliminary data.</text>
</comment>
<dbReference type="GO" id="GO:0016020">
    <property type="term" value="C:membrane"/>
    <property type="evidence" value="ECO:0007669"/>
    <property type="project" value="TreeGrafter"/>
</dbReference>
<dbReference type="RefSeq" id="WP_126784374.1">
    <property type="nucleotide sequence ID" value="NZ_PIQF01000001.1"/>
</dbReference>
<dbReference type="Gene3D" id="3.40.50.1820">
    <property type="entry name" value="alpha/beta hydrolase"/>
    <property type="match status" value="1"/>
</dbReference>
<keyword evidence="2" id="KW-0378">Hydrolase</keyword>
<dbReference type="PRINTS" id="PR00111">
    <property type="entry name" value="ABHYDROLASE"/>
</dbReference>
<dbReference type="PANTHER" id="PTHR43798">
    <property type="entry name" value="MONOACYLGLYCEROL LIPASE"/>
    <property type="match status" value="1"/>
</dbReference>
<proteinExistence type="predicted"/>
<sequence>MKDLADGIHYWPAKSAEAGVVVLLHSSQSASSQWRELIQQLAGSTHVIAVDLLGYGKAPAAKSSAHFRLEQEIPRIKESLEKLDISQPVTLIGHSYGGALALKLAAEQWLDVHSLALYEPVSFHVLPEDSPGMLEIREVSEAMHGKDATECTRHFVDYWNQAGYFDALPAKIQGLMVGQAAKVALDFDALLNEPLTLDDYQQVHQPVLLLTGEYTRRSAKAVVRALAATLPKVQEREVAAGHMGPLTHPVEVNPLITDFIKGAL</sequence>
<organism evidence="2 3">
    <name type="scientific">Idiomarina seosinensis</name>
    <dbReference type="NCBI Taxonomy" id="281739"/>
    <lineage>
        <taxon>Bacteria</taxon>
        <taxon>Pseudomonadati</taxon>
        <taxon>Pseudomonadota</taxon>
        <taxon>Gammaproteobacteria</taxon>
        <taxon>Alteromonadales</taxon>
        <taxon>Idiomarinaceae</taxon>
        <taxon>Idiomarina</taxon>
    </lineage>
</organism>
<dbReference type="InterPro" id="IPR050266">
    <property type="entry name" value="AB_hydrolase_sf"/>
</dbReference>
<dbReference type="PANTHER" id="PTHR43798:SF33">
    <property type="entry name" value="HYDROLASE, PUTATIVE (AFU_ORTHOLOGUE AFUA_2G14860)-RELATED"/>
    <property type="match status" value="1"/>
</dbReference>
<reference evidence="2 3" key="1">
    <citation type="journal article" date="2011" name="Front. Microbiol.">
        <title>Genomic signatures of strain selection and enhancement in Bacillus atrophaeus var. globigii, a historical biowarfare simulant.</title>
        <authorList>
            <person name="Gibbons H.S."/>
            <person name="Broomall S.M."/>
            <person name="McNew L.A."/>
            <person name="Daligault H."/>
            <person name="Chapman C."/>
            <person name="Bruce D."/>
            <person name="Karavis M."/>
            <person name="Krepps M."/>
            <person name="McGregor P.A."/>
            <person name="Hong C."/>
            <person name="Park K.H."/>
            <person name="Akmal A."/>
            <person name="Feldman A."/>
            <person name="Lin J.S."/>
            <person name="Chang W.E."/>
            <person name="Higgs B.W."/>
            <person name="Demirev P."/>
            <person name="Lindquist J."/>
            <person name="Liem A."/>
            <person name="Fochler E."/>
            <person name="Read T.D."/>
            <person name="Tapia R."/>
            <person name="Johnson S."/>
            <person name="Bishop-Lilly K.A."/>
            <person name="Detter C."/>
            <person name="Han C."/>
            <person name="Sozhamannan S."/>
            <person name="Rosenzweig C.N."/>
            <person name="Skowronski E.W."/>
        </authorList>
    </citation>
    <scope>NUCLEOTIDE SEQUENCE [LARGE SCALE GENOMIC DNA]</scope>
    <source>
        <strain evidence="2 3">CL-SP19</strain>
    </source>
</reference>